<evidence type="ECO:0000256" key="7">
    <source>
        <dbReference type="SAM" id="MobiDB-lite"/>
    </source>
</evidence>
<dbReference type="PANTHER" id="PTHR43047">
    <property type="entry name" value="TWO-COMPONENT HISTIDINE PROTEIN KINASE"/>
    <property type="match status" value="1"/>
</dbReference>
<dbReference type="CDD" id="cd00082">
    <property type="entry name" value="HisKA"/>
    <property type="match status" value="1"/>
</dbReference>
<dbReference type="Pfam" id="PF02518">
    <property type="entry name" value="HATPase_c"/>
    <property type="match status" value="1"/>
</dbReference>
<dbReference type="SUPFAM" id="SSF47384">
    <property type="entry name" value="Homodimeric domain of signal transducing histidine kinase"/>
    <property type="match status" value="1"/>
</dbReference>
<name>A0A6A6RE02_9PEZI</name>
<feature type="region of interest" description="Disordered" evidence="7">
    <location>
        <begin position="325"/>
        <end position="346"/>
    </location>
</feature>
<evidence type="ECO:0000256" key="1">
    <source>
        <dbReference type="ARBA" id="ARBA00000085"/>
    </source>
</evidence>
<dbReference type="GO" id="GO:0000155">
    <property type="term" value="F:phosphorelay sensor kinase activity"/>
    <property type="evidence" value="ECO:0007669"/>
    <property type="project" value="InterPro"/>
</dbReference>
<dbReference type="Pfam" id="PF00072">
    <property type="entry name" value="Response_reg"/>
    <property type="match status" value="1"/>
</dbReference>
<feature type="domain" description="Histidine kinase" evidence="8">
    <location>
        <begin position="601"/>
        <end position="874"/>
    </location>
</feature>
<dbReference type="SUPFAM" id="SSF55781">
    <property type="entry name" value="GAF domain-like"/>
    <property type="match status" value="1"/>
</dbReference>
<evidence type="ECO:0000256" key="2">
    <source>
        <dbReference type="ARBA" id="ARBA00012438"/>
    </source>
</evidence>
<dbReference type="InterPro" id="IPR011006">
    <property type="entry name" value="CheY-like_superfamily"/>
</dbReference>
<dbReference type="Pfam" id="PF00512">
    <property type="entry name" value="HisKA"/>
    <property type="match status" value="1"/>
</dbReference>
<sequence>MASLSPSISAICSAQPLPITIAERERLRDLSSYFAAASISPIPQTGGTPIQPNISPDRILTGLTQLGAIRLNSNRAFVSLIDGKHQYIVAEATKTVSLKDSKRCSPGDEVYLGTSQLDISWGVCPGTMKLFTDETGKLAIDSANITADSHRYIIRDFQADPEYSERPYVKGWPYMRCYVEVPLISPAGYVIGSYCIVDNRLRDDLDDECVSVLTETSHAIMEHLENMRIKTMQSRTNHLLEGLGMFMDGDSCLNSTARMHKRQRKGLLRVSEPESNSALRTANFQSKDAVRTFTLPDSGAESSFLSSSDGIAVTPSTVHSNINSFPLTTPDSMPPDPVATPDPEKNLDTPIEAVVAKKSRSRSIAKLPNSHQKQSVVTPEIQNIVAVAGSLIRDSMDISGVVFLDAHSTHRKTTTDFASSPTQGNDASLTTHSALGAEDTENQMVCAILGLSLSAQAANEDSQDEDLFNLPERLLQQMIDSHPNGRIFSADEFGLLSDKEAKTANPSLMSSNEPNTSQGTLEASKFFESFEGSRSIIFLPLWDVHRDGFFAAVIAWTTDFERLFGPTDLTYLSAFGNSIMAEVARVEAMATSRAKSDFISSLSHEIRSPLHGILASSELLRESLGPSASDHVSDMVAMIESCGNTLLDTLTNLLDFAKINSLLKPQSSSPDVPKKPQEVDVRMSIKQDVDMSLLVQDVIEGVYLGFNGYSSRTSPNMDQHSQHWIHSQNPSSQEGITQESPLVTFNIENRSSWILELDVGAWKRIVMNVFGNAIKYTPGSGTIQASLRVEAMPGTTDGGDAICFEVADTGIGMSAQYQKDHLFKPFAQENTLSVGTGLGLSIVHQLVTSLKGMIEVESEAGVGTRVKISVPLVKAPPARLLELDLPTVSSSFQGRHIRIIVPSTDPSPDHFEIDSNTSKRALSLQTSLQTLLKDWFGANVTLDTEIGVTEADLYITEESTFDSSKATWDLHGSEATGHELAPLLILRSNSHVGKRKLATDGRKVAYMRYPVGPKKMAAYLKQVFNGAVASEKHASEATPEEPFIEHVHISADADTTNDEEAVSEALVNGTKSGFNTSKLEEAMVAVHITDVTSPVPAETIPEPITSATPASINPEPSDPPGQHVLCVDDNAINLKIITTTVKKLGLACAAAINGLDALNTYKSTPIPFTTIFMDINMPIMDGFEATRNIREYERANQLPRSQIVALTGMGSASSQHEALNCGVDLFLTKPVPMKTLKGILSGTIGQRENG</sequence>
<dbReference type="SMART" id="SM00387">
    <property type="entry name" value="HATPase_c"/>
    <property type="match status" value="1"/>
</dbReference>
<keyword evidence="11" id="KW-1185">Reference proteome</keyword>
<dbReference type="SUPFAM" id="SSF55874">
    <property type="entry name" value="ATPase domain of HSP90 chaperone/DNA topoisomerase II/histidine kinase"/>
    <property type="match status" value="1"/>
</dbReference>
<dbReference type="InterPro" id="IPR003594">
    <property type="entry name" value="HATPase_dom"/>
</dbReference>
<evidence type="ECO:0000259" key="9">
    <source>
        <dbReference type="PROSITE" id="PS50110"/>
    </source>
</evidence>
<feature type="domain" description="Response regulatory" evidence="9">
    <location>
        <begin position="1123"/>
        <end position="1244"/>
    </location>
</feature>
<dbReference type="SUPFAM" id="SSF52172">
    <property type="entry name" value="CheY-like"/>
    <property type="match status" value="1"/>
</dbReference>
<dbReference type="OrthoDB" id="10249433at2759"/>
<dbReference type="InterPro" id="IPR001789">
    <property type="entry name" value="Sig_transdc_resp-reg_receiver"/>
</dbReference>
<dbReference type="Gene3D" id="1.10.287.130">
    <property type="match status" value="1"/>
</dbReference>
<dbReference type="Gene3D" id="3.40.50.2300">
    <property type="match status" value="1"/>
</dbReference>
<dbReference type="CDD" id="cd17546">
    <property type="entry name" value="REC_hyHK_CKI1_RcsC-like"/>
    <property type="match status" value="1"/>
</dbReference>
<dbReference type="PRINTS" id="PR00344">
    <property type="entry name" value="BCTRLSENSOR"/>
</dbReference>
<gene>
    <name evidence="10" type="ORF">BU16DRAFT_521613</name>
</gene>
<dbReference type="Gene3D" id="3.30.565.10">
    <property type="entry name" value="Histidine kinase-like ATPase, C-terminal domain"/>
    <property type="match status" value="1"/>
</dbReference>
<dbReference type="FunFam" id="3.30.450.40:FF:000083">
    <property type="entry name" value="Sensor histidine kinase/response regulator, putative (AFU_orthologue AFUA_4G00660)"/>
    <property type="match status" value="1"/>
</dbReference>
<dbReference type="PROSITE" id="PS50110">
    <property type="entry name" value="RESPONSE_REGULATORY"/>
    <property type="match status" value="1"/>
</dbReference>
<keyword evidence="5" id="KW-0418">Kinase</keyword>
<evidence type="ECO:0000256" key="4">
    <source>
        <dbReference type="ARBA" id="ARBA00022679"/>
    </source>
</evidence>
<keyword evidence="3 6" id="KW-0597">Phosphoprotein</keyword>
<evidence type="ECO:0000259" key="8">
    <source>
        <dbReference type="PROSITE" id="PS50109"/>
    </source>
</evidence>
<dbReference type="InterPro" id="IPR004358">
    <property type="entry name" value="Sig_transdc_His_kin-like_C"/>
</dbReference>
<evidence type="ECO:0000256" key="3">
    <source>
        <dbReference type="ARBA" id="ARBA00022553"/>
    </source>
</evidence>
<dbReference type="InterPro" id="IPR036097">
    <property type="entry name" value="HisK_dim/P_sf"/>
</dbReference>
<evidence type="ECO:0000256" key="6">
    <source>
        <dbReference type="PROSITE-ProRule" id="PRU00169"/>
    </source>
</evidence>
<dbReference type="AlphaFoldDB" id="A0A6A6RE02"/>
<dbReference type="SMART" id="SM00448">
    <property type="entry name" value="REC"/>
    <property type="match status" value="1"/>
</dbReference>
<dbReference type="Proteomes" id="UP000799750">
    <property type="component" value="Unassembled WGS sequence"/>
</dbReference>
<dbReference type="PANTHER" id="PTHR43047:SF72">
    <property type="entry name" value="OSMOSENSING HISTIDINE PROTEIN KINASE SLN1"/>
    <property type="match status" value="1"/>
</dbReference>
<keyword evidence="4" id="KW-0808">Transferase</keyword>
<dbReference type="SMART" id="SM00388">
    <property type="entry name" value="HisKA"/>
    <property type="match status" value="1"/>
</dbReference>
<dbReference type="PROSITE" id="PS50109">
    <property type="entry name" value="HIS_KIN"/>
    <property type="match status" value="1"/>
</dbReference>
<dbReference type="InterPro" id="IPR003661">
    <property type="entry name" value="HisK_dim/P_dom"/>
</dbReference>
<protein>
    <recommendedName>
        <fullName evidence="2">histidine kinase</fullName>
        <ecNumber evidence="2">2.7.13.3</ecNumber>
    </recommendedName>
</protein>
<evidence type="ECO:0000256" key="5">
    <source>
        <dbReference type="ARBA" id="ARBA00022777"/>
    </source>
</evidence>
<evidence type="ECO:0000313" key="10">
    <source>
        <dbReference type="EMBL" id="KAF2502985.1"/>
    </source>
</evidence>
<reference evidence="10" key="1">
    <citation type="journal article" date="2020" name="Stud. Mycol.">
        <title>101 Dothideomycetes genomes: a test case for predicting lifestyles and emergence of pathogens.</title>
        <authorList>
            <person name="Haridas S."/>
            <person name="Albert R."/>
            <person name="Binder M."/>
            <person name="Bloem J."/>
            <person name="Labutti K."/>
            <person name="Salamov A."/>
            <person name="Andreopoulos B."/>
            <person name="Baker S."/>
            <person name="Barry K."/>
            <person name="Bills G."/>
            <person name="Bluhm B."/>
            <person name="Cannon C."/>
            <person name="Castanera R."/>
            <person name="Culley D."/>
            <person name="Daum C."/>
            <person name="Ezra D."/>
            <person name="Gonzalez J."/>
            <person name="Henrissat B."/>
            <person name="Kuo A."/>
            <person name="Liang C."/>
            <person name="Lipzen A."/>
            <person name="Lutzoni F."/>
            <person name="Magnuson J."/>
            <person name="Mondo S."/>
            <person name="Nolan M."/>
            <person name="Ohm R."/>
            <person name="Pangilinan J."/>
            <person name="Park H.-J."/>
            <person name="Ramirez L."/>
            <person name="Alfaro M."/>
            <person name="Sun H."/>
            <person name="Tritt A."/>
            <person name="Yoshinaga Y."/>
            <person name="Zwiers L.-H."/>
            <person name="Turgeon B."/>
            <person name="Goodwin S."/>
            <person name="Spatafora J."/>
            <person name="Crous P."/>
            <person name="Grigoriev I."/>
        </authorList>
    </citation>
    <scope>NUCLEOTIDE SEQUENCE</scope>
    <source>
        <strain evidence="10">CBS 269.34</strain>
    </source>
</reference>
<organism evidence="10 11">
    <name type="scientific">Lophium mytilinum</name>
    <dbReference type="NCBI Taxonomy" id="390894"/>
    <lineage>
        <taxon>Eukaryota</taxon>
        <taxon>Fungi</taxon>
        <taxon>Dikarya</taxon>
        <taxon>Ascomycota</taxon>
        <taxon>Pezizomycotina</taxon>
        <taxon>Dothideomycetes</taxon>
        <taxon>Pleosporomycetidae</taxon>
        <taxon>Mytilinidiales</taxon>
        <taxon>Mytilinidiaceae</taxon>
        <taxon>Lophium</taxon>
    </lineage>
</organism>
<comment type="catalytic activity">
    <reaction evidence="1">
        <text>ATP + protein L-histidine = ADP + protein N-phospho-L-histidine.</text>
        <dbReference type="EC" id="2.7.13.3"/>
    </reaction>
</comment>
<proteinExistence type="predicted"/>
<accession>A0A6A6RE02</accession>
<evidence type="ECO:0000313" key="11">
    <source>
        <dbReference type="Proteomes" id="UP000799750"/>
    </source>
</evidence>
<dbReference type="InterPro" id="IPR036890">
    <property type="entry name" value="HATPase_C_sf"/>
</dbReference>
<dbReference type="EMBL" id="MU004181">
    <property type="protein sequence ID" value="KAF2502985.1"/>
    <property type="molecule type" value="Genomic_DNA"/>
</dbReference>
<dbReference type="GO" id="GO:0005886">
    <property type="term" value="C:plasma membrane"/>
    <property type="evidence" value="ECO:0007669"/>
    <property type="project" value="TreeGrafter"/>
</dbReference>
<dbReference type="InterPro" id="IPR005467">
    <property type="entry name" value="His_kinase_dom"/>
</dbReference>
<dbReference type="GO" id="GO:0009927">
    <property type="term" value="F:histidine phosphotransfer kinase activity"/>
    <property type="evidence" value="ECO:0007669"/>
    <property type="project" value="TreeGrafter"/>
</dbReference>
<dbReference type="EC" id="2.7.13.3" evidence="2"/>
<feature type="modified residue" description="4-aspartylphosphate" evidence="6">
    <location>
        <position position="1174"/>
    </location>
</feature>